<evidence type="ECO:0000256" key="1">
    <source>
        <dbReference type="SAM" id="Phobius"/>
    </source>
</evidence>
<keyword evidence="3" id="KW-1185">Reference proteome</keyword>
<evidence type="ECO:0000313" key="3">
    <source>
        <dbReference type="Proteomes" id="UP000886520"/>
    </source>
</evidence>
<keyword evidence="1" id="KW-1133">Transmembrane helix</keyword>
<dbReference type="EMBL" id="JABFUD020000001">
    <property type="protein sequence ID" value="KAI5085100.1"/>
    <property type="molecule type" value="Genomic_DNA"/>
</dbReference>
<comment type="caution">
    <text evidence="2">The sequence shown here is derived from an EMBL/GenBank/DDBJ whole genome shotgun (WGS) entry which is preliminary data.</text>
</comment>
<name>A0A9D4VFI5_ADICA</name>
<proteinExistence type="predicted"/>
<keyword evidence="1" id="KW-0472">Membrane</keyword>
<sequence length="105" mass="11777">MFGLQGEVMNDLGDDCQSFMDHFSASISDFVLEWLLEGYCANRTTWRSCYKTMSSDSVAEEEVLSLPSKLDLNEMLALFGSGCFLFGCYIIDGLMLLYLSNIQLA</sequence>
<evidence type="ECO:0000313" key="2">
    <source>
        <dbReference type="EMBL" id="KAI5085100.1"/>
    </source>
</evidence>
<dbReference type="Proteomes" id="UP000886520">
    <property type="component" value="Chromosome 1"/>
</dbReference>
<protein>
    <submittedName>
        <fullName evidence="2">Uncharacterized protein</fullName>
    </submittedName>
</protein>
<accession>A0A9D4VFI5</accession>
<reference evidence="2" key="1">
    <citation type="submission" date="2021-01" db="EMBL/GenBank/DDBJ databases">
        <title>Adiantum capillus-veneris genome.</title>
        <authorList>
            <person name="Fang Y."/>
            <person name="Liao Q."/>
        </authorList>
    </citation>
    <scope>NUCLEOTIDE SEQUENCE</scope>
    <source>
        <strain evidence="2">H3</strain>
        <tissue evidence="2">Leaf</tissue>
    </source>
</reference>
<dbReference type="AlphaFoldDB" id="A0A9D4VFI5"/>
<keyword evidence="1" id="KW-0812">Transmembrane</keyword>
<gene>
    <name evidence="2" type="ORF">GOP47_0001269</name>
</gene>
<organism evidence="2 3">
    <name type="scientific">Adiantum capillus-veneris</name>
    <name type="common">Maidenhair fern</name>
    <dbReference type="NCBI Taxonomy" id="13818"/>
    <lineage>
        <taxon>Eukaryota</taxon>
        <taxon>Viridiplantae</taxon>
        <taxon>Streptophyta</taxon>
        <taxon>Embryophyta</taxon>
        <taxon>Tracheophyta</taxon>
        <taxon>Polypodiopsida</taxon>
        <taxon>Polypodiidae</taxon>
        <taxon>Polypodiales</taxon>
        <taxon>Pteridineae</taxon>
        <taxon>Pteridaceae</taxon>
        <taxon>Vittarioideae</taxon>
        <taxon>Adiantum</taxon>
    </lineage>
</organism>
<feature type="transmembrane region" description="Helical" evidence="1">
    <location>
        <begin position="75"/>
        <end position="99"/>
    </location>
</feature>